<dbReference type="PANTHER" id="PTHR43233:SF1">
    <property type="entry name" value="FAMILY N-ACETYLTRANSFERASE, PUTATIVE (AFU_ORTHOLOGUE AFUA_6G03350)-RELATED"/>
    <property type="match status" value="1"/>
</dbReference>
<dbReference type="EMBL" id="BAAALT010000122">
    <property type="protein sequence ID" value="GAA1813228.1"/>
    <property type="molecule type" value="Genomic_DNA"/>
</dbReference>
<sequence length="180" mass="19040">MAPVGGDIGPAATFGAIALVYGPGFQCYGAIAPGSCNGDLMREEYEVRGEVPGVGEYRRLREAAGLSPKGVEAAEKGLPNTWCGVTVRRGGEAVGMGRIVGDGGCFFQVVDICVLPEHQGRGLGKLIMRALLDEYDRRAPASAYLSLIADGDAQHLYRQFGFVDTAPASVGMFRQVKKIS</sequence>
<keyword evidence="3" id="KW-1185">Reference proteome</keyword>
<dbReference type="CDD" id="cd04301">
    <property type="entry name" value="NAT_SF"/>
    <property type="match status" value="1"/>
</dbReference>
<reference evidence="3" key="1">
    <citation type="journal article" date="2019" name="Int. J. Syst. Evol. Microbiol.">
        <title>The Global Catalogue of Microorganisms (GCM) 10K type strain sequencing project: providing services to taxonomists for standard genome sequencing and annotation.</title>
        <authorList>
            <consortium name="The Broad Institute Genomics Platform"/>
            <consortium name="The Broad Institute Genome Sequencing Center for Infectious Disease"/>
            <person name="Wu L."/>
            <person name="Ma J."/>
        </authorList>
    </citation>
    <scope>NUCLEOTIDE SEQUENCE [LARGE SCALE GENOMIC DNA]</scope>
    <source>
        <strain evidence="3">JCM 13250</strain>
    </source>
</reference>
<dbReference type="InterPro" id="IPR053144">
    <property type="entry name" value="Acetyltransferase_Butenolide"/>
</dbReference>
<dbReference type="Proteomes" id="UP001500218">
    <property type="component" value="Unassembled WGS sequence"/>
</dbReference>
<protein>
    <recommendedName>
        <fullName evidence="1">N-acetyltransferase domain-containing protein</fullName>
    </recommendedName>
</protein>
<organism evidence="2 3">
    <name type="scientific">Luedemannella flava</name>
    <dbReference type="NCBI Taxonomy" id="349316"/>
    <lineage>
        <taxon>Bacteria</taxon>
        <taxon>Bacillati</taxon>
        <taxon>Actinomycetota</taxon>
        <taxon>Actinomycetes</taxon>
        <taxon>Micromonosporales</taxon>
        <taxon>Micromonosporaceae</taxon>
        <taxon>Luedemannella</taxon>
    </lineage>
</organism>
<evidence type="ECO:0000313" key="3">
    <source>
        <dbReference type="Proteomes" id="UP001500218"/>
    </source>
</evidence>
<feature type="domain" description="N-acetyltransferase" evidence="1">
    <location>
        <begin position="39"/>
        <end position="180"/>
    </location>
</feature>
<dbReference type="Gene3D" id="3.40.630.30">
    <property type="match status" value="1"/>
</dbReference>
<name>A0ABP4YH95_9ACTN</name>
<proteinExistence type="predicted"/>
<dbReference type="PANTHER" id="PTHR43233">
    <property type="entry name" value="FAMILY N-ACETYLTRANSFERASE, PUTATIVE (AFU_ORTHOLOGUE AFUA_6G03350)-RELATED"/>
    <property type="match status" value="1"/>
</dbReference>
<comment type="caution">
    <text evidence="2">The sequence shown here is derived from an EMBL/GenBank/DDBJ whole genome shotgun (WGS) entry which is preliminary data.</text>
</comment>
<dbReference type="SUPFAM" id="SSF55729">
    <property type="entry name" value="Acyl-CoA N-acyltransferases (Nat)"/>
    <property type="match status" value="1"/>
</dbReference>
<evidence type="ECO:0000259" key="1">
    <source>
        <dbReference type="PROSITE" id="PS51186"/>
    </source>
</evidence>
<evidence type="ECO:0000313" key="2">
    <source>
        <dbReference type="EMBL" id="GAA1813228.1"/>
    </source>
</evidence>
<dbReference type="InterPro" id="IPR016181">
    <property type="entry name" value="Acyl_CoA_acyltransferase"/>
</dbReference>
<gene>
    <name evidence="2" type="ORF">GCM10009682_38010</name>
</gene>
<dbReference type="Pfam" id="PF13508">
    <property type="entry name" value="Acetyltransf_7"/>
    <property type="match status" value="1"/>
</dbReference>
<dbReference type="PROSITE" id="PS51186">
    <property type="entry name" value="GNAT"/>
    <property type="match status" value="1"/>
</dbReference>
<dbReference type="InterPro" id="IPR000182">
    <property type="entry name" value="GNAT_dom"/>
</dbReference>
<accession>A0ABP4YH95</accession>